<organism evidence="1 2">
    <name type="scientific">Fusarium oxysporum f. sp. raphani 54005</name>
    <dbReference type="NCBI Taxonomy" id="1089458"/>
    <lineage>
        <taxon>Eukaryota</taxon>
        <taxon>Fungi</taxon>
        <taxon>Dikarya</taxon>
        <taxon>Ascomycota</taxon>
        <taxon>Pezizomycotina</taxon>
        <taxon>Sordariomycetes</taxon>
        <taxon>Hypocreomycetidae</taxon>
        <taxon>Hypocreales</taxon>
        <taxon>Nectriaceae</taxon>
        <taxon>Fusarium</taxon>
        <taxon>Fusarium oxysporum species complex</taxon>
    </lineage>
</organism>
<sequence length="85" mass="9968">MGRLLARKRPQLQKTHQRLKSGLTASRLFSLRVQILWRRVVLNFLQAYMTGALHSMNLSVPRDYTYKILILRNRLVKSTATTQKD</sequence>
<dbReference type="Proteomes" id="UP000030663">
    <property type="component" value="Unassembled WGS sequence"/>
</dbReference>
<dbReference type="AlphaFoldDB" id="X0C371"/>
<reference evidence="1 2" key="1">
    <citation type="submission" date="2011-11" db="EMBL/GenBank/DDBJ databases">
        <title>The Genome Sequence of Fusarium oxysporum PHW815.</title>
        <authorList>
            <consortium name="The Broad Institute Genome Sequencing Platform"/>
            <person name="Ma L.-J."/>
            <person name="Gale L.R."/>
            <person name="Schwartz D.C."/>
            <person name="Zhou S."/>
            <person name="Corby-Kistler H."/>
            <person name="Young S.K."/>
            <person name="Zeng Q."/>
            <person name="Gargeya S."/>
            <person name="Fitzgerald M."/>
            <person name="Haas B."/>
            <person name="Abouelleil A."/>
            <person name="Alvarado L."/>
            <person name="Arachchi H.M."/>
            <person name="Berlin A."/>
            <person name="Brown A."/>
            <person name="Chapman S.B."/>
            <person name="Chen Z."/>
            <person name="Dunbar C."/>
            <person name="Freedman E."/>
            <person name="Gearin G."/>
            <person name="Goldberg J."/>
            <person name="Griggs A."/>
            <person name="Gujja S."/>
            <person name="Heiman D."/>
            <person name="Howarth C."/>
            <person name="Larson L."/>
            <person name="Lui A."/>
            <person name="MacDonald P.J.P."/>
            <person name="Montmayeur A."/>
            <person name="Murphy C."/>
            <person name="Neiman D."/>
            <person name="Pearson M."/>
            <person name="Priest M."/>
            <person name="Roberts A."/>
            <person name="Saif S."/>
            <person name="Shea T."/>
            <person name="Shenoy N."/>
            <person name="Sisk P."/>
            <person name="Stolte C."/>
            <person name="Sykes S."/>
            <person name="Wortman J."/>
            <person name="Nusbaum C."/>
            <person name="Birren B."/>
        </authorList>
    </citation>
    <scope>NUCLEOTIDE SEQUENCE [LARGE SCALE GENOMIC DNA]</scope>
    <source>
        <strain evidence="1 2">54005</strain>
    </source>
</reference>
<gene>
    <name evidence="1" type="ORF">FOQG_08134</name>
</gene>
<protein>
    <submittedName>
        <fullName evidence="1">Uncharacterized protein</fullName>
    </submittedName>
</protein>
<evidence type="ECO:0000313" key="1">
    <source>
        <dbReference type="EMBL" id="EXK88855.1"/>
    </source>
</evidence>
<name>X0C371_FUSOX</name>
<keyword evidence="2" id="KW-1185">Reference proteome</keyword>
<accession>X0C371</accession>
<dbReference type="EMBL" id="JH658379">
    <property type="protein sequence ID" value="EXK88855.1"/>
    <property type="molecule type" value="Genomic_DNA"/>
</dbReference>
<evidence type="ECO:0000313" key="2">
    <source>
        <dbReference type="Proteomes" id="UP000030663"/>
    </source>
</evidence>
<dbReference type="HOGENOM" id="CLU_2512733_0_0_1"/>
<proteinExistence type="predicted"/>